<dbReference type="InterPro" id="IPR038917">
    <property type="entry name" value="Malonyl_CoA_deC"/>
</dbReference>
<feature type="domain" description="Malonyl-CoA decarboxylase C-terminal" evidence="1">
    <location>
        <begin position="34"/>
        <end position="106"/>
    </location>
</feature>
<dbReference type="KEGG" id="mng:MNEG_11688"/>
<dbReference type="Proteomes" id="UP000054498">
    <property type="component" value="Unassembled WGS sequence"/>
</dbReference>
<accession>A0A0D2KKE0</accession>
<dbReference type="GO" id="GO:0006085">
    <property type="term" value="P:acetyl-CoA biosynthetic process"/>
    <property type="evidence" value="ECO:0007669"/>
    <property type="project" value="TreeGrafter"/>
</dbReference>
<protein>
    <submittedName>
        <fullName evidence="2">Malonyl-CoA decarboxylase</fullName>
        <ecNumber evidence="2">4.1.1.9</ecNumber>
    </submittedName>
</protein>
<proteinExistence type="predicted"/>
<dbReference type="Gene3D" id="3.40.630.150">
    <property type="entry name" value="Malonyl-CoA decarboxylase, catalytic domain"/>
    <property type="match status" value="1"/>
</dbReference>
<dbReference type="InterPro" id="IPR007956">
    <property type="entry name" value="Malonyl_CoA_deC_C"/>
</dbReference>
<keyword evidence="3" id="KW-1185">Reference proteome</keyword>
<dbReference type="PANTHER" id="PTHR28641">
    <property type="match status" value="1"/>
</dbReference>
<dbReference type="GO" id="GO:0006633">
    <property type="term" value="P:fatty acid biosynthetic process"/>
    <property type="evidence" value="ECO:0007669"/>
    <property type="project" value="InterPro"/>
</dbReference>
<evidence type="ECO:0000313" key="3">
    <source>
        <dbReference type="Proteomes" id="UP000054498"/>
    </source>
</evidence>
<dbReference type="Pfam" id="PF05292">
    <property type="entry name" value="MCD"/>
    <property type="match status" value="1"/>
</dbReference>
<dbReference type="GO" id="GO:0005759">
    <property type="term" value="C:mitochondrial matrix"/>
    <property type="evidence" value="ECO:0007669"/>
    <property type="project" value="TreeGrafter"/>
</dbReference>
<evidence type="ECO:0000313" key="2">
    <source>
        <dbReference type="EMBL" id="KIY96273.1"/>
    </source>
</evidence>
<dbReference type="AlphaFoldDB" id="A0A0D2KKE0"/>
<organism evidence="2 3">
    <name type="scientific">Monoraphidium neglectum</name>
    <dbReference type="NCBI Taxonomy" id="145388"/>
    <lineage>
        <taxon>Eukaryota</taxon>
        <taxon>Viridiplantae</taxon>
        <taxon>Chlorophyta</taxon>
        <taxon>core chlorophytes</taxon>
        <taxon>Chlorophyceae</taxon>
        <taxon>CS clade</taxon>
        <taxon>Sphaeropleales</taxon>
        <taxon>Selenastraceae</taxon>
        <taxon>Monoraphidium</taxon>
    </lineage>
</organism>
<dbReference type="EMBL" id="KK103083">
    <property type="protein sequence ID" value="KIY96273.1"/>
    <property type="molecule type" value="Genomic_DNA"/>
</dbReference>
<dbReference type="GO" id="GO:0005782">
    <property type="term" value="C:peroxisomal matrix"/>
    <property type="evidence" value="ECO:0007669"/>
    <property type="project" value="TreeGrafter"/>
</dbReference>
<dbReference type="InterPro" id="IPR042303">
    <property type="entry name" value="Malonyl_CoA_deC_C_sf"/>
</dbReference>
<dbReference type="GO" id="GO:0050080">
    <property type="term" value="F:malonyl-CoA decarboxylase activity"/>
    <property type="evidence" value="ECO:0007669"/>
    <property type="project" value="UniProtKB-EC"/>
</dbReference>
<dbReference type="GO" id="GO:2001294">
    <property type="term" value="P:malonyl-CoA catabolic process"/>
    <property type="evidence" value="ECO:0007669"/>
    <property type="project" value="TreeGrafter"/>
</dbReference>
<name>A0A0D2KKE0_9CHLO</name>
<keyword evidence="2" id="KW-0456">Lyase</keyword>
<dbReference type="STRING" id="145388.A0A0D2KKE0"/>
<dbReference type="PANTHER" id="PTHR28641:SF1">
    <property type="entry name" value="MALONYL-COA DECARBOXYLASE, MITOCHONDRIAL"/>
    <property type="match status" value="1"/>
</dbReference>
<dbReference type="RefSeq" id="XP_013895293.1">
    <property type="nucleotide sequence ID" value="XM_014039839.1"/>
</dbReference>
<gene>
    <name evidence="2" type="ORF">MNEG_11688</name>
</gene>
<dbReference type="EC" id="4.1.1.9" evidence="2"/>
<sequence length="140" mass="14674">MQLPPPLTLAERGALQQLLSLRLPSAGDAAAALAESRLLLLQLAAEYLVVSKSGSSTGGGSAAALDPVARFHCSNGAALRRINWGADLSPDGWQRSLGLMANYSYDLARLEERARWYAETGRVEAAPGVLQLLAGGRSGS</sequence>
<reference evidence="2 3" key="1">
    <citation type="journal article" date="2013" name="BMC Genomics">
        <title>Reconstruction of the lipid metabolism for the microalga Monoraphidium neglectum from its genome sequence reveals characteristics suitable for biofuel production.</title>
        <authorList>
            <person name="Bogen C."/>
            <person name="Al-Dilaimi A."/>
            <person name="Albersmeier A."/>
            <person name="Wichmann J."/>
            <person name="Grundmann M."/>
            <person name="Rupp O."/>
            <person name="Lauersen K.J."/>
            <person name="Blifernez-Klassen O."/>
            <person name="Kalinowski J."/>
            <person name="Goesmann A."/>
            <person name="Mussgnug J.H."/>
            <person name="Kruse O."/>
        </authorList>
    </citation>
    <scope>NUCLEOTIDE SEQUENCE [LARGE SCALE GENOMIC DNA]</scope>
    <source>
        <strain evidence="2 3">SAG 48.87</strain>
    </source>
</reference>
<dbReference type="GeneID" id="25728975"/>
<dbReference type="OrthoDB" id="426718at2759"/>
<evidence type="ECO:0000259" key="1">
    <source>
        <dbReference type="Pfam" id="PF05292"/>
    </source>
</evidence>